<gene>
    <name evidence="2" type="ORF">B0A55_01872</name>
</gene>
<name>A0A4U0XZM5_9PEZI</name>
<feature type="domain" description="N-acetyltransferase" evidence="1">
    <location>
        <begin position="214"/>
        <end position="426"/>
    </location>
</feature>
<dbReference type="InterPro" id="IPR016181">
    <property type="entry name" value="Acyl_CoA_acyltransferase"/>
</dbReference>
<dbReference type="CDD" id="cd04301">
    <property type="entry name" value="NAT_SF"/>
    <property type="match status" value="1"/>
</dbReference>
<dbReference type="OrthoDB" id="196847at2759"/>
<dbReference type="GO" id="GO:0016747">
    <property type="term" value="F:acyltransferase activity, transferring groups other than amino-acyl groups"/>
    <property type="evidence" value="ECO:0007669"/>
    <property type="project" value="InterPro"/>
</dbReference>
<dbReference type="STRING" id="329884.A0A4U0XZM5"/>
<keyword evidence="3" id="KW-1185">Reference proteome</keyword>
<dbReference type="Proteomes" id="UP000309340">
    <property type="component" value="Unassembled WGS sequence"/>
</dbReference>
<dbReference type="AlphaFoldDB" id="A0A4U0XZM5"/>
<dbReference type="PROSITE" id="PS51186">
    <property type="entry name" value="GNAT"/>
    <property type="match status" value="1"/>
</dbReference>
<accession>A0A4U0XZM5</accession>
<reference evidence="2 3" key="1">
    <citation type="submission" date="2017-03" db="EMBL/GenBank/DDBJ databases">
        <title>Genomes of endolithic fungi from Antarctica.</title>
        <authorList>
            <person name="Coleine C."/>
            <person name="Masonjones S."/>
            <person name="Stajich J.E."/>
        </authorList>
    </citation>
    <scope>NUCLEOTIDE SEQUENCE [LARGE SCALE GENOMIC DNA]</scope>
    <source>
        <strain evidence="2 3">CCFEE 5184</strain>
    </source>
</reference>
<organism evidence="2 3">
    <name type="scientific">Friedmanniomyces simplex</name>
    <dbReference type="NCBI Taxonomy" id="329884"/>
    <lineage>
        <taxon>Eukaryota</taxon>
        <taxon>Fungi</taxon>
        <taxon>Dikarya</taxon>
        <taxon>Ascomycota</taxon>
        <taxon>Pezizomycotina</taxon>
        <taxon>Dothideomycetes</taxon>
        <taxon>Dothideomycetidae</taxon>
        <taxon>Mycosphaerellales</taxon>
        <taxon>Teratosphaeriaceae</taxon>
        <taxon>Friedmanniomyces</taxon>
    </lineage>
</organism>
<evidence type="ECO:0000259" key="1">
    <source>
        <dbReference type="PROSITE" id="PS51186"/>
    </source>
</evidence>
<evidence type="ECO:0000313" key="3">
    <source>
        <dbReference type="Proteomes" id="UP000309340"/>
    </source>
</evidence>
<protein>
    <recommendedName>
        <fullName evidence="1">N-acetyltransferase domain-containing protein</fullName>
    </recommendedName>
</protein>
<dbReference type="InterPro" id="IPR000182">
    <property type="entry name" value="GNAT_dom"/>
</dbReference>
<proteinExistence type="predicted"/>
<dbReference type="EMBL" id="NAJQ01000066">
    <property type="protein sequence ID" value="TKA80655.1"/>
    <property type="molecule type" value="Genomic_DNA"/>
</dbReference>
<dbReference type="SUPFAM" id="SSF55729">
    <property type="entry name" value="Acyl-CoA N-acyltransferases (Nat)"/>
    <property type="match status" value="1"/>
</dbReference>
<dbReference type="Pfam" id="PF13673">
    <property type="entry name" value="Acetyltransf_10"/>
    <property type="match status" value="1"/>
</dbReference>
<dbReference type="Gene3D" id="2.60.120.620">
    <property type="entry name" value="q2cbj1_9rhob like domain"/>
    <property type="match status" value="1"/>
</dbReference>
<dbReference type="InterPro" id="IPR052523">
    <property type="entry name" value="Trichothecene_AcTrans"/>
</dbReference>
<comment type="caution">
    <text evidence="2">The sequence shown here is derived from an EMBL/GenBank/DDBJ whole genome shotgun (WGS) entry which is preliminary data.</text>
</comment>
<dbReference type="PANTHER" id="PTHR42791:SF14">
    <property type="entry name" value="N-ACETYLTRANSFERASE DOMAIN-CONTAINING PROTEIN"/>
    <property type="match status" value="1"/>
</dbReference>
<dbReference type="Gene3D" id="3.40.630.30">
    <property type="match status" value="1"/>
</dbReference>
<sequence length="426" mass="47821">MATTKPTFRWRTPLEVAAISTIIYILLGTPGLPTWIWPDTTPVHEASPRAKVESLVIPTQACNAPSTTTNSPNWQTSTVFNAGIESTNSSIRKSEKALLPRTPTVQCLETRALSFQGWPPNTAIERLWTQRYNVSGHYAHHYDWSSDSRTARRASTFMVYLGAECTGGGTEFPRIGRPGGDDERKWCEFIECEGGGEGVTFKPRAGSALHAMPVQVLEAEDADMERIFEVCSLAFAREEHFWDVFWPKHWEEAGRKQGAERMRETRRIDPTTKYMKAVDSETGTIMGMAKWNIYDKKNSDSVTPKALANYWDEGDDLAYSTAISELFIKERNDAIREHGGNLVSLDICTIDPKYQRKGVGGELVKWGTQKADEMGVAAVVESSVYGKGLYEKHGFVFVKDVVVRSPGKWSDRPEGRFAWLVRPKKP</sequence>
<dbReference type="PANTHER" id="PTHR42791">
    <property type="entry name" value="GNAT FAMILY ACETYLTRANSFERASE"/>
    <property type="match status" value="1"/>
</dbReference>
<evidence type="ECO:0000313" key="2">
    <source>
        <dbReference type="EMBL" id="TKA80655.1"/>
    </source>
</evidence>